<dbReference type="GO" id="GO:0008236">
    <property type="term" value="F:serine-type peptidase activity"/>
    <property type="evidence" value="ECO:0007669"/>
    <property type="project" value="InterPro"/>
</dbReference>
<reference evidence="2 3" key="1">
    <citation type="submission" date="2019-11" db="EMBL/GenBank/DDBJ databases">
        <authorList>
            <person name="Li X."/>
        </authorList>
    </citation>
    <scope>NUCLEOTIDE SEQUENCE [LARGE SCALE GENOMIC DNA]</scope>
    <source>
        <strain evidence="2 3">L9</strain>
    </source>
</reference>
<dbReference type="SUPFAM" id="SSF52096">
    <property type="entry name" value="ClpP/crotonase"/>
    <property type="match status" value="1"/>
</dbReference>
<proteinExistence type="predicted"/>
<dbReference type="SMART" id="SM00245">
    <property type="entry name" value="TSPc"/>
    <property type="match status" value="1"/>
</dbReference>
<dbReference type="Gene3D" id="3.90.226.10">
    <property type="entry name" value="2-enoyl-CoA Hydratase, Chain A, domain 1"/>
    <property type="match status" value="1"/>
</dbReference>
<gene>
    <name evidence="2" type="ORF">GMD78_13430</name>
</gene>
<dbReference type="GO" id="GO:0006508">
    <property type="term" value="P:proteolysis"/>
    <property type="evidence" value="ECO:0007669"/>
    <property type="project" value="InterPro"/>
</dbReference>
<dbReference type="Proteomes" id="UP000469125">
    <property type="component" value="Unassembled WGS sequence"/>
</dbReference>
<dbReference type="EMBL" id="WOCA01000011">
    <property type="protein sequence ID" value="MUK89364.1"/>
    <property type="molecule type" value="Genomic_DNA"/>
</dbReference>
<dbReference type="Pfam" id="PF03572">
    <property type="entry name" value="Peptidase_S41"/>
    <property type="match status" value="1"/>
</dbReference>
<keyword evidence="3" id="KW-1185">Reference proteome</keyword>
<evidence type="ECO:0000313" key="2">
    <source>
        <dbReference type="EMBL" id="MUK89364.1"/>
    </source>
</evidence>
<name>A0A6N8FLW3_9BACI</name>
<evidence type="ECO:0000313" key="3">
    <source>
        <dbReference type="Proteomes" id="UP000469125"/>
    </source>
</evidence>
<dbReference type="InterPro" id="IPR005151">
    <property type="entry name" value="Tail-specific_protease"/>
</dbReference>
<accession>A0A6N8FLW3</accession>
<dbReference type="RefSeq" id="WP_155669341.1">
    <property type="nucleotide sequence ID" value="NZ_WOCA01000011.1"/>
</dbReference>
<evidence type="ECO:0000259" key="1">
    <source>
        <dbReference type="SMART" id="SM00245"/>
    </source>
</evidence>
<feature type="domain" description="Tail specific protease" evidence="1">
    <location>
        <begin position="155"/>
        <end position="399"/>
    </location>
</feature>
<dbReference type="InterPro" id="IPR029045">
    <property type="entry name" value="ClpP/crotonase-like_dom_sf"/>
</dbReference>
<comment type="caution">
    <text evidence="2">The sequence shown here is derived from an EMBL/GenBank/DDBJ whole genome shotgun (WGS) entry which is preliminary data.</text>
</comment>
<dbReference type="AlphaFoldDB" id="A0A6N8FLW3"/>
<organism evidence="2 3">
    <name type="scientific">Ornithinibacillus caprae</name>
    <dbReference type="NCBI Taxonomy" id="2678566"/>
    <lineage>
        <taxon>Bacteria</taxon>
        <taxon>Bacillati</taxon>
        <taxon>Bacillota</taxon>
        <taxon>Bacilli</taxon>
        <taxon>Bacillales</taxon>
        <taxon>Bacillaceae</taxon>
        <taxon>Ornithinibacillus</taxon>
    </lineage>
</organism>
<sequence length="425" mass="50122">MYISIFQEVVDIMHHDYAGWIDKKGWDRPEKYEENIRYLEKKGELTAETFVEIVQDYLLDFKDHHMNFTLVKSDQQKEYDNGFRVRRYEDHLYIISVGREERLKPGNVITHLDNTTVPELVKKHQRELMETKAEREDWRAIIKKYSVATVINNEGETRSIDLKKYEKAEYVPKHTVTRVDSDTLCMTLTDFFDPDTIQKLEKEYRDELSEIKNVIIDVRVNYGGSTLAYSCLEKYLFPSKSMTINFNDYAMKFNCTKRNTDILVESINQEIHLIADEETRKGLERFEQAWIDNRGKGFTSFDSHDEKVEITGSDKPKNIIVLCDNYCGSAGDIFVYLCKKSPKVTVIGRPTWGLNDYSNLIVKKWDNQFEFAYPTSRLDQLDHREVLTDPGIKPDIYIPWTPKHFEKDVDMEEAMRMLRSREKVT</sequence>
<protein>
    <recommendedName>
        <fullName evidence="1">Tail specific protease domain-containing protein</fullName>
    </recommendedName>
</protein>